<dbReference type="EMBL" id="JAHRIO010071151">
    <property type="protein sequence ID" value="MEQ2181842.1"/>
    <property type="molecule type" value="Genomic_DNA"/>
</dbReference>
<dbReference type="Proteomes" id="UP001476798">
    <property type="component" value="Unassembled WGS sequence"/>
</dbReference>
<evidence type="ECO:0000256" key="1">
    <source>
        <dbReference type="SAM" id="MobiDB-lite"/>
    </source>
</evidence>
<protein>
    <submittedName>
        <fullName evidence="2">Uncharacterized protein</fullName>
    </submittedName>
</protein>
<evidence type="ECO:0000313" key="2">
    <source>
        <dbReference type="EMBL" id="MEQ2181842.1"/>
    </source>
</evidence>
<name>A0ABV0PEQ6_9TELE</name>
<comment type="caution">
    <text evidence="2">The sequence shown here is derived from an EMBL/GenBank/DDBJ whole genome shotgun (WGS) entry which is preliminary data.</text>
</comment>
<gene>
    <name evidence="2" type="ORF">GOODEAATRI_015783</name>
</gene>
<reference evidence="2 3" key="1">
    <citation type="submission" date="2021-06" db="EMBL/GenBank/DDBJ databases">
        <authorList>
            <person name="Palmer J.M."/>
        </authorList>
    </citation>
    <scope>NUCLEOTIDE SEQUENCE [LARGE SCALE GENOMIC DNA]</scope>
    <source>
        <strain evidence="2 3">GA_2019</strain>
        <tissue evidence="2">Muscle</tissue>
    </source>
</reference>
<feature type="compositionally biased region" description="Polar residues" evidence="1">
    <location>
        <begin position="141"/>
        <end position="151"/>
    </location>
</feature>
<sequence length="222" mass="24648">LVVHLMSINSLLSWTSINKDGLSQMADIYWSRPASAVWKAGMGGDESLPRDIPFFFTLQNSSHVVSCMIVCAFHREVTAVVLSPLVFYMDFNSESLLWSVSMGIQLPRSFQGYKEEHRDTDASSKPTASFASPPPADERNTAGNGNYFNRNNVSKQTRNTHHFTFLACGALQLSPLVLLANDGHMCKCWLPDAMRTKESVQSHATLRSARTVVQGASYRSLL</sequence>
<accession>A0ABV0PEQ6</accession>
<evidence type="ECO:0000313" key="3">
    <source>
        <dbReference type="Proteomes" id="UP001476798"/>
    </source>
</evidence>
<feature type="non-terminal residue" evidence="2">
    <location>
        <position position="1"/>
    </location>
</feature>
<feature type="region of interest" description="Disordered" evidence="1">
    <location>
        <begin position="115"/>
        <end position="151"/>
    </location>
</feature>
<organism evidence="2 3">
    <name type="scientific">Goodea atripinnis</name>
    <dbReference type="NCBI Taxonomy" id="208336"/>
    <lineage>
        <taxon>Eukaryota</taxon>
        <taxon>Metazoa</taxon>
        <taxon>Chordata</taxon>
        <taxon>Craniata</taxon>
        <taxon>Vertebrata</taxon>
        <taxon>Euteleostomi</taxon>
        <taxon>Actinopterygii</taxon>
        <taxon>Neopterygii</taxon>
        <taxon>Teleostei</taxon>
        <taxon>Neoteleostei</taxon>
        <taxon>Acanthomorphata</taxon>
        <taxon>Ovalentaria</taxon>
        <taxon>Atherinomorphae</taxon>
        <taxon>Cyprinodontiformes</taxon>
        <taxon>Goodeidae</taxon>
        <taxon>Goodea</taxon>
    </lineage>
</organism>
<keyword evidence="3" id="KW-1185">Reference proteome</keyword>
<proteinExistence type="predicted"/>